<dbReference type="Gene3D" id="3.30.310.100">
    <property type="entry name" value="YugN-like"/>
    <property type="match status" value="1"/>
</dbReference>
<dbReference type="RefSeq" id="WP_390295610.1">
    <property type="nucleotide sequence ID" value="NZ_JBHSFU010000005.1"/>
</dbReference>
<protein>
    <submittedName>
        <fullName evidence="1">YugN family protein</fullName>
    </submittedName>
</protein>
<dbReference type="SUPFAM" id="SSF160755">
    <property type="entry name" value="YugN-like"/>
    <property type="match status" value="1"/>
</dbReference>
<dbReference type="Pfam" id="PF08868">
    <property type="entry name" value="YugN"/>
    <property type="match status" value="1"/>
</dbReference>
<keyword evidence="2" id="KW-1185">Reference proteome</keyword>
<proteinExistence type="predicted"/>
<dbReference type="EMBL" id="JBHSFU010000005">
    <property type="protein sequence ID" value="MFC4558618.1"/>
    <property type="molecule type" value="Genomic_DNA"/>
</dbReference>
<gene>
    <name evidence="1" type="ORF">ACFO3D_10400</name>
</gene>
<dbReference type="InterPro" id="IPR014967">
    <property type="entry name" value="Uncharacterised_YugN-like"/>
</dbReference>
<dbReference type="Proteomes" id="UP001595989">
    <property type="component" value="Unassembled WGS sequence"/>
</dbReference>
<evidence type="ECO:0000313" key="1">
    <source>
        <dbReference type="EMBL" id="MFC4558618.1"/>
    </source>
</evidence>
<evidence type="ECO:0000313" key="2">
    <source>
        <dbReference type="Proteomes" id="UP001595989"/>
    </source>
</evidence>
<name>A0ABV9DJQ9_9BACI</name>
<organism evidence="1 2">
    <name type="scientific">Virgibacillus kekensis</name>
    <dbReference type="NCBI Taxonomy" id="202261"/>
    <lineage>
        <taxon>Bacteria</taxon>
        <taxon>Bacillati</taxon>
        <taxon>Bacillota</taxon>
        <taxon>Bacilli</taxon>
        <taxon>Bacillales</taxon>
        <taxon>Bacillaceae</taxon>
        <taxon>Virgibacillus</taxon>
    </lineage>
</organism>
<sequence>MEGMVHLVPLESKIENKIYPLYVLEEMLKPQGFVIGSNWDYEKGYFDLKIDDEGVYYFLRIPFYAVAGSLDYPGVTVRVDQPFILAHEYKKGYDDEGLGGAFRGAVDQFQTPENPDAEVPEEYIHKGKNYLRDVEKLLLPGS</sequence>
<reference evidence="2" key="1">
    <citation type="journal article" date="2019" name="Int. J. Syst. Evol. Microbiol.">
        <title>The Global Catalogue of Microorganisms (GCM) 10K type strain sequencing project: providing services to taxonomists for standard genome sequencing and annotation.</title>
        <authorList>
            <consortium name="The Broad Institute Genomics Platform"/>
            <consortium name="The Broad Institute Genome Sequencing Center for Infectious Disease"/>
            <person name="Wu L."/>
            <person name="Ma J."/>
        </authorList>
    </citation>
    <scope>NUCLEOTIDE SEQUENCE [LARGE SCALE GENOMIC DNA]</scope>
    <source>
        <strain evidence="2">CGMCC 4.7426</strain>
    </source>
</reference>
<comment type="caution">
    <text evidence="1">The sequence shown here is derived from an EMBL/GenBank/DDBJ whole genome shotgun (WGS) entry which is preliminary data.</text>
</comment>
<dbReference type="InterPro" id="IPR036491">
    <property type="entry name" value="YugN-like_sf"/>
</dbReference>
<accession>A0ABV9DJQ9</accession>